<comment type="caution">
    <text evidence="1">The sequence shown here is derived from an EMBL/GenBank/DDBJ whole genome shotgun (WGS) entry which is preliminary data.</text>
</comment>
<name>A0AAD9N0Z9_9ANNE</name>
<dbReference type="InterPro" id="IPR013877">
    <property type="entry name" value="YAP-bd/ALF4/Glomulin"/>
</dbReference>
<dbReference type="EMBL" id="JAODUP010000362">
    <property type="protein sequence ID" value="KAK2151463.1"/>
    <property type="molecule type" value="Genomic_DNA"/>
</dbReference>
<gene>
    <name evidence="1" type="ORF">LSH36_362g02012</name>
</gene>
<dbReference type="AlphaFoldDB" id="A0AAD9N0Z9"/>
<dbReference type="GO" id="GO:0005737">
    <property type="term" value="C:cytoplasm"/>
    <property type="evidence" value="ECO:0007669"/>
    <property type="project" value="TreeGrafter"/>
</dbReference>
<dbReference type="GO" id="GO:0055105">
    <property type="term" value="F:ubiquitin-protein transferase inhibitor activity"/>
    <property type="evidence" value="ECO:0007669"/>
    <property type="project" value="TreeGrafter"/>
</dbReference>
<dbReference type="PANTHER" id="PTHR15430">
    <property type="entry name" value="GLOMULIN"/>
    <property type="match status" value="1"/>
</dbReference>
<evidence type="ECO:0000313" key="1">
    <source>
        <dbReference type="EMBL" id="KAK2151463.1"/>
    </source>
</evidence>
<dbReference type="InterPro" id="IPR019516">
    <property type="entry name" value="Glomulin/ALF4"/>
</dbReference>
<reference evidence="1" key="1">
    <citation type="journal article" date="2023" name="Mol. Biol. Evol.">
        <title>Third-Generation Sequencing Reveals the Adaptive Role of the Epigenome in Three Deep-Sea Polychaetes.</title>
        <authorList>
            <person name="Perez M."/>
            <person name="Aroh O."/>
            <person name="Sun Y."/>
            <person name="Lan Y."/>
            <person name="Juniper S.K."/>
            <person name="Young C.R."/>
            <person name="Angers B."/>
            <person name="Qian P.Y."/>
        </authorList>
    </citation>
    <scope>NUCLEOTIDE SEQUENCE</scope>
    <source>
        <strain evidence="1">P08H-3</strain>
    </source>
</reference>
<sequence length="613" mass="69842">MESKPAPDLKAIVLDYFAKGQFDDAVVVASSADKDYVNDQAWDLVPAVCEFLTGEKEVTQPDLITACEDILNHIASVANVKELLIVLLEQADSFKDDVKFKALLQPIQKCLMHLPGSKTHSIGIAMETLYAHIKNLPLPDDQNFEGKERILLDLDEKTKRCCEVTLHFLKFVTPVVEEVSWKRGQHENRKKDPKLVMDLTKYLIHVLHYPMSYLDLTYRDQEPGESRPPPKSGGRICAEKAISLLGHLQANFPRMVIMLLEENEQIESKQADMDKKCKAAEEKGEEFDKLENYCVEESTPMLGLSTFCYLAFGEQLDSNSIPQVLAPRYYIEINCIFVSYLLDQSENLIMHKGLLLLSKLEHSLPDESFDSLLLETGEVKDLIYVLVKVMTSSKVKELSQIAVGLLKDLVKKFDIPGRNQFLLYLLRTTNHSGLTGYVVNLLKDEIDCNLKRNTPDPSFIGSRLWRLLDLVFMLPSGEKTDLLENSDRIMAALNILRYLVIRDKPIENVTGIWDQLAHIRDRYCEILHKGIELSRVHYELELKKTKEKRTKSGPEISFDVSGRPVGMNKKQELFAIEMALHTFDMMESILGRVTELIDQQDKVHLQTDNVASD</sequence>
<accession>A0AAD9N0Z9</accession>
<keyword evidence="2" id="KW-1185">Reference proteome</keyword>
<dbReference type="Proteomes" id="UP001208570">
    <property type="component" value="Unassembled WGS sequence"/>
</dbReference>
<protein>
    <recommendedName>
        <fullName evidence="3">Glomulin</fullName>
    </recommendedName>
</protein>
<organism evidence="1 2">
    <name type="scientific">Paralvinella palmiformis</name>
    <dbReference type="NCBI Taxonomy" id="53620"/>
    <lineage>
        <taxon>Eukaryota</taxon>
        <taxon>Metazoa</taxon>
        <taxon>Spiralia</taxon>
        <taxon>Lophotrochozoa</taxon>
        <taxon>Annelida</taxon>
        <taxon>Polychaeta</taxon>
        <taxon>Sedentaria</taxon>
        <taxon>Canalipalpata</taxon>
        <taxon>Terebellida</taxon>
        <taxon>Terebelliformia</taxon>
        <taxon>Alvinellidae</taxon>
        <taxon>Paralvinella</taxon>
    </lineage>
</organism>
<evidence type="ECO:0000313" key="2">
    <source>
        <dbReference type="Proteomes" id="UP001208570"/>
    </source>
</evidence>
<evidence type="ECO:0008006" key="3">
    <source>
        <dbReference type="Google" id="ProtNLM"/>
    </source>
</evidence>
<dbReference type="PANTHER" id="PTHR15430:SF1">
    <property type="entry name" value="GLOMULIN"/>
    <property type="match status" value="1"/>
</dbReference>
<proteinExistence type="predicted"/>
<dbReference type="Pfam" id="PF08568">
    <property type="entry name" value="Kinetochor_Ybp2"/>
    <property type="match status" value="2"/>
</dbReference>